<dbReference type="InterPro" id="IPR004701">
    <property type="entry name" value="PTS_EIIA_man-typ"/>
</dbReference>
<dbReference type="SUPFAM" id="SSF53062">
    <property type="entry name" value="PTS system fructose IIA component-like"/>
    <property type="match status" value="1"/>
</dbReference>
<dbReference type="Gene3D" id="3.40.50.510">
    <property type="entry name" value="Phosphotransferase system, mannose-type IIA component"/>
    <property type="match status" value="1"/>
</dbReference>
<dbReference type="PANTHER" id="PTHR33799">
    <property type="entry name" value="PTS PERMEASE-RELATED-RELATED"/>
    <property type="match status" value="1"/>
</dbReference>
<dbReference type="InterPro" id="IPR051471">
    <property type="entry name" value="Bacterial_PTS_sugar_comp"/>
</dbReference>
<gene>
    <name evidence="3" type="ORF">ACFQ5K_00630</name>
</gene>
<dbReference type="RefSeq" id="WP_164506153.1">
    <property type="nucleotide sequence ID" value="NZ_JBHTOK010000003.1"/>
</dbReference>
<protein>
    <submittedName>
        <fullName evidence="3">PTS sugar transporter subunit IIA</fullName>
    </submittedName>
</protein>
<organism evidence="3 4">
    <name type="scientific">Lacticaseibacillus hegangensis</name>
    <dbReference type="NCBI Taxonomy" id="2486010"/>
    <lineage>
        <taxon>Bacteria</taxon>
        <taxon>Bacillati</taxon>
        <taxon>Bacillota</taxon>
        <taxon>Bacilli</taxon>
        <taxon>Lactobacillales</taxon>
        <taxon>Lactobacillaceae</taxon>
        <taxon>Lacticaseibacillus</taxon>
    </lineage>
</organism>
<sequence length="137" mass="14531">MSRIILVSHNQLALGMKAAVEMIAGPQANLEAHGLMPGELPDAIIAKLRQTITTDQDVVILADIVGGSMCNAAMALLDLPNVRLVGGMNLALVLQLVLAPPTEPVSLSKAIKNAKKDVREVVLELNADDDFFKPMAP</sequence>
<dbReference type="PROSITE" id="PS51096">
    <property type="entry name" value="PTS_EIIA_TYPE_4"/>
    <property type="match status" value="1"/>
</dbReference>
<dbReference type="Proteomes" id="UP001597212">
    <property type="component" value="Unassembled WGS sequence"/>
</dbReference>
<name>A0ABW4CTL2_9LACO</name>
<keyword evidence="4" id="KW-1185">Reference proteome</keyword>
<dbReference type="Pfam" id="PF03610">
    <property type="entry name" value="EIIA-man"/>
    <property type="match status" value="1"/>
</dbReference>
<comment type="caution">
    <text evidence="3">The sequence shown here is derived from an EMBL/GenBank/DDBJ whole genome shotgun (WGS) entry which is preliminary data.</text>
</comment>
<evidence type="ECO:0000313" key="3">
    <source>
        <dbReference type="EMBL" id="MFD1439896.1"/>
    </source>
</evidence>
<evidence type="ECO:0000313" key="4">
    <source>
        <dbReference type="Proteomes" id="UP001597212"/>
    </source>
</evidence>
<proteinExistence type="predicted"/>
<dbReference type="PANTHER" id="PTHR33799:SF1">
    <property type="entry name" value="PTS SYSTEM MANNOSE-SPECIFIC EIIAB COMPONENT-RELATED"/>
    <property type="match status" value="1"/>
</dbReference>
<feature type="domain" description="PTS EIIA type-4" evidence="2">
    <location>
        <begin position="1"/>
        <end position="122"/>
    </location>
</feature>
<keyword evidence="3" id="KW-0762">Sugar transport</keyword>
<keyword evidence="3" id="KW-0813">Transport</keyword>
<evidence type="ECO:0000259" key="2">
    <source>
        <dbReference type="PROSITE" id="PS51096"/>
    </source>
</evidence>
<dbReference type="InterPro" id="IPR036662">
    <property type="entry name" value="PTS_EIIA_man-typ_sf"/>
</dbReference>
<reference evidence="4" key="1">
    <citation type="journal article" date="2019" name="Int. J. Syst. Evol. Microbiol.">
        <title>The Global Catalogue of Microorganisms (GCM) 10K type strain sequencing project: providing services to taxonomists for standard genome sequencing and annotation.</title>
        <authorList>
            <consortium name="The Broad Institute Genomics Platform"/>
            <consortium name="The Broad Institute Genome Sequencing Center for Infectious Disease"/>
            <person name="Wu L."/>
            <person name="Ma J."/>
        </authorList>
    </citation>
    <scope>NUCLEOTIDE SEQUENCE [LARGE SCALE GENOMIC DNA]</scope>
    <source>
        <strain evidence="4">CCM 8912</strain>
    </source>
</reference>
<accession>A0ABW4CTL2</accession>
<keyword evidence="1" id="KW-0808">Transferase</keyword>
<dbReference type="EMBL" id="JBHTOK010000003">
    <property type="protein sequence ID" value="MFD1439896.1"/>
    <property type="molecule type" value="Genomic_DNA"/>
</dbReference>
<evidence type="ECO:0000256" key="1">
    <source>
        <dbReference type="ARBA" id="ARBA00022679"/>
    </source>
</evidence>